<organism evidence="2 3">
    <name type="scientific">Catellatospora bangladeshensis</name>
    <dbReference type="NCBI Taxonomy" id="310355"/>
    <lineage>
        <taxon>Bacteria</taxon>
        <taxon>Bacillati</taxon>
        <taxon>Actinomycetota</taxon>
        <taxon>Actinomycetes</taxon>
        <taxon>Micromonosporales</taxon>
        <taxon>Micromonosporaceae</taxon>
        <taxon>Catellatospora</taxon>
    </lineage>
</organism>
<evidence type="ECO:0000256" key="1">
    <source>
        <dbReference type="SAM" id="Coils"/>
    </source>
</evidence>
<feature type="coiled-coil region" evidence="1">
    <location>
        <begin position="94"/>
        <end position="131"/>
    </location>
</feature>
<gene>
    <name evidence="2" type="ORF">Cba03nite_74170</name>
</gene>
<dbReference type="SUPFAM" id="SSF48371">
    <property type="entry name" value="ARM repeat"/>
    <property type="match status" value="1"/>
</dbReference>
<dbReference type="Proteomes" id="UP000601223">
    <property type="component" value="Unassembled WGS sequence"/>
</dbReference>
<protein>
    <submittedName>
        <fullName evidence="2">Uncharacterized protein</fullName>
    </submittedName>
</protein>
<accession>A0A8J3NNG5</accession>
<evidence type="ECO:0000313" key="3">
    <source>
        <dbReference type="Proteomes" id="UP000601223"/>
    </source>
</evidence>
<sequence>MDEAEFAKYIELGHENAHVIELATNHCQHMRFVESGGRGMLEEVTGLPVNSRRVECPVAIGNMSGMRLDHVTFSFYAAHCGGCEMRSPTGRLPNLETEAHARQAQAAAAEAEKAEALRRRAAERALRAERRRSLRATADPATSGILDDLDVLDPDPTVDRDVEAAKRARRRLIAIAERAGDRFEPAIIDELFDAVAIVGVTELLEPLRHLASRRPDLAERLVAAALAVLRNKPSIEAGRCLTDQFGLVEPVAVDDAVIRSVVVLAGSKTPEDHHFSGPMPVVQANDPGPLRVLADLSPAALVTQLAAMLPRPVLPSIITAPNHRLRPVSDFDRRAAAGAIEHLASTHLEVALETLSSLVLSLGVPPEDSYDPGTVGTAERALGRMLIAAPARVVEMMEEAGKHASEPTREGLVGAARHAVDMVDTDYVHRRAHDPVVSLEEAAAVTDAAFAFLLARTDESWGHRVTFSAVEIIEQMARRHTGNLAQHLDAIFGAFLTLTRQRENAPKSLLTSVTPPDPLAGMEAWSRRNSLYQSARRLLRAVELASATNPLDVCRTVATLVTNERDNELGTEVVTPLLATLGEIGRQHGDQPGVLQAILPTLHTYLVDVSPGPRSAALRAWTNIGASHALPSTVADLLPALTGDTYVVVIDAVLGAACRLPWAAQDTRMRLALYAIQVMEGISITDHFETFLAALSALRCHVPGLDALAILEKKALARVPPVEWHQASDLTDQPWQPDARVAPELAMLWLELAPRRTYGLRQHDEAEEALNGLLDCGAGLLGLPAADIINTGARHSPESFYGSMEYAEVLARAERRDDVVALLQAALDRIPNEPARSSQRALTALALAVARLHATLATELQSGAGAAVRAAINSVSATIGMCSSHTEDDRRWLRPFSRMAAIRAAIVCVLLNISTPPEIVAALDDTATGPGGAPAEPTDPAEMLTNRAKILRTLSKDLQAGGKSIGTATHTGVTATARLIASVAHLLDAEAAELNADLAQATAHRTAAQRRAASIDLAAQRHDDPLLLRIRELQGHIATQTDPAGSLDLERVLALAAALPAPLLFIRALQHQRGVGPWHPPADTPPESPTVAVALVSIDDKLLTGPAIVNPGLTHTLALQVQTDPWPAWVQRLDAELVSTLNDTELQRPALTWQQHQHTGDPNTYEGSGTLHVRYAVPSTQHAPPVIVRLTWRGVDEDGKPKSQPLDVAGHREFRVRPYDPSRDATTQYEVFDEHLLAIYEQLASAGYPHGQLQAFARLLNALSRIGLAMTWNKKYRRGQNIKERQFHDDLHAALLADPTLEGRVERGTAHAHGYLDTRHDGITAELKVVRDQPVTAKTATKYIGQPTQYAAADGTRLSILVILDMSPKVLPIGTPENYLFVLGPKQHGMTHPHSPSVVVTLVVNGNLPVPSSWSRRNTPTTNTP</sequence>
<dbReference type="EMBL" id="BONF01000058">
    <property type="protein sequence ID" value="GIF86068.1"/>
    <property type="molecule type" value="Genomic_DNA"/>
</dbReference>
<keyword evidence="1" id="KW-0175">Coiled coil</keyword>
<proteinExistence type="predicted"/>
<keyword evidence="3" id="KW-1185">Reference proteome</keyword>
<comment type="caution">
    <text evidence="2">The sequence shown here is derived from an EMBL/GenBank/DDBJ whole genome shotgun (WGS) entry which is preliminary data.</text>
</comment>
<dbReference type="RefSeq" id="WP_203756784.1">
    <property type="nucleotide sequence ID" value="NZ_BONF01000058.1"/>
</dbReference>
<evidence type="ECO:0000313" key="2">
    <source>
        <dbReference type="EMBL" id="GIF86068.1"/>
    </source>
</evidence>
<dbReference type="InterPro" id="IPR016024">
    <property type="entry name" value="ARM-type_fold"/>
</dbReference>
<name>A0A8J3NNG5_9ACTN</name>
<reference evidence="2 3" key="1">
    <citation type="submission" date="2021-01" db="EMBL/GenBank/DDBJ databases">
        <title>Whole genome shotgun sequence of Catellatospora bangladeshensis NBRC 107357.</title>
        <authorList>
            <person name="Komaki H."/>
            <person name="Tamura T."/>
        </authorList>
    </citation>
    <scope>NUCLEOTIDE SEQUENCE [LARGE SCALE GENOMIC DNA]</scope>
    <source>
        <strain evidence="2 3">NBRC 107357</strain>
    </source>
</reference>